<comment type="similarity">
    <text evidence="2">Belongs to the LpxH family.</text>
</comment>
<dbReference type="InParanoid" id="A0A423Q248"/>
<dbReference type="GO" id="GO:0009245">
    <property type="term" value="P:lipid A biosynthetic process"/>
    <property type="evidence" value="ECO:0007669"/>
    <property type="project" value="UniProtKB-UniRule"/>
</dbReference>
<feature type="binding site" evidence="2">
    <location>
        <position position="33"/>
    </location>
    <ligand>
        <name>Mn(2+)</name>
        <dbReference type="ChEBI" id="CHEBI:29035"/>
        <label>2</label>
    </ligand>
</feature>
<proteinExistence type="inferred from homology"/>
<keyword evidence="2" id="KW-0479">Metal-binding</keyword>
<reference evidence="4 5" key="1">
    <citation type="submission" date="2013-10" db="EMBL/GenBank/DDBJ databases">
        <title>Salinisphaera japonica YTM-1 Genome Sequencing.</title>
        <authorList>
            <person name="Lai Q."/>
            <person name="Li C."/>
            <person name="Shao Z."/>
        </authorList>
    </citation>
    <scope>NUCLEOTIDE SEQUENCE [LARGE SCALE GENOMIC DNA]</scope>
    <source>
        <strain evidence="4 5">YTM-1</strain>
    </source>
</reference>
<name>A0A423Q248_9GAMM</name>
<evidence type="ECO:0000256" key="1">
    <source>
        <dbReference type="ARBA" id="ARBA00022801"/>
    </source>
</evidence>
<dbReference type="EC" id="3.6.1.54" evidence="2"/>
<evidence type="ECO:0000256" key="3">
    <source>
        <dbReference type="SAM" id="MobiDB-lite"/>
    </source>
</evidence>
<dbReference type="GO" id="GO:0005737">
    <property type="term" value="C:cytoplasm"/>
    <property type="evidence" value="ECO:0007669"/>
    <property type="project" value="InterPro"/>
</dbReference>
<sequence>MHLTGDDTPAARRLAGYLAGPAREAAAVYILGDLFDVWVGDDVSFEAHQGTLDALAALSAARVPLYFQRGNRDFAVGTRFFAHTGARPLADPVVHRIAGQPVLLAHGDIFCSDDLAHQKFRRRYTNAIWRARMLRMPAGLRRMIARKARARSQASKQRKAADIMDVNIDTVTRWAQDTETFRIVHGHVHKPADHRHANVHRHVLADWRPDQAEILTLSRSTIRRRALDDDGRFLDESGRENDSSDSSANERE</sequence>
<dbReference type="Gene3D" id="3.60.21.10">
    <property type="match status" value="1"/>
</dbReference>
<comment type="caution">
    <text evidence="2">Lacks conserved residue(s) required for the propagation of feature annotation.</text>
</comment>
<evidence type="ECO:0000313" key="4">
    <source>
        <dbReference type="EMBL" id="ROO32730.1"/>
    </source>
</evidence>
<feature type="binding site" evidence="2">
    <location>
        <position position="187"/>
    </location>
    <ligand>
        <name>substrate</name>
    </ligand>
</feature>
<keyword evidence="2" id="KW-1003">Cell membrane</keyword>
<comment type="catalytic activity">
    <reaction evidence="2">
        <text>UDP-2-N,3-O-bis[(3R)-3-hydroxytetradecanoyl]-alpha-D-glucosamine + H2O = 2-N,3-O-bis[(3R)-3-hydroxytetradecanoyl]-alpha-D-glucosaminyl 1-phosphate + UMP + 2 H(+)</text>
        <dbReference type="Rhea" id="RHEA:25213"/>
        <dbReference type="ChEBI" id="CHEBI:15377"/>
        <dbReference type="ChEBI" id="CHEBI:15378"/>
        <dbReference type="ChEBI" id="CHEBI:57865"/>
        <dbReference type="ChEBI" id="CHEBI:57957"/>
        <dbReference type="ChEBI" id="CHEBI:78847"/>
        <dbReference type="EC" id="3.6.1.54"/>
    </reaction>
</comment>
<keyword evidence="2" id="KW-0444">Lipid biosynthesis</keyword>
<feature type="binding site" evidence="2">
    <location>
        <position position="159"/>
    </location>
    <ligand>
        <name>substrate</name>
    </ligand>
</feature>
<comment type="subcellular location">
    <subcellularLocation>
        <location evidence="2">Cell inner membrane</location>
        <topology evidence="2">Peripheral membrane protein</topology>
        <orientation evidence="2">Cytoplasmic side</orientation>
    </subcellularLocation>
</comment>
<protein>
    <recommendedName>
        <fullName evidence="2">UDP-2,3-diacylglucosamine hydrolase</fullName>
        <ecNumber evidence="2">3.6.1.54</ecNumber>
    </recommendedName>
    <alternativeName>
        <fullName evidence="2">UDP-2,3-diacylglucosamine diphosphatase</fullName>
    </alternativeName>
</protein>
<dbReference type="InterPro" id="IPR043461">
    <property type="entry name" value="LpxH-like"/>
</dbReference>
<comment type="cofactor">
    <cofactor evidence="2">
        <name>Mn(2+)</name>
        <dbReference type="ChEBI" id="CHEBI:29035"/>
    </cofactor>
    <text evidence="2">Binds 2 Mn(2+) ions per subunit in a binuclear metal center.</text>
</comment>
<keyword evidence="5" id="KW-1185">Reference proteome</keyword>
<keyword evidence="1 2" id="KW-0378">Hydrolase</keyword>
<accession>A0A423Q248</accession>
<dbReference type="PANTHER" id="PTHR34990:SF1">
    <property type="entry name" value="UDP-2,3-DIACYLGLUCOSAMINE HYDROLASE"/>
    <property type="match status" value="1"/>
</dbReference>
<feature type="binding site" evidence="2">
    <location>
        <position position="33"/>
    </location>
    <ligand>
        <name>Mn(2+)</name>
        <dbReference type="ChEBI" id="CHEBI:29035"/>
        <label>1</label>
    </ligand>
</feature>
<comment type="function">
    <text evidence="2">Hydrolyzes the pyrophosphate bond of UDP-2,3-diacylglucosamine to yield 2,3-diacylglucosamine 1-phosphate (lipid X) and UMP by catalyzing the attack of water at the alpha-P atom. Involved in the biosynthesis of lipid A, a phosphorylated glycolipid that anchors the lipopolysaccharide to the outer membrane of the cell.</text>
</comment>
<feature type="binding site" evidence="2">
    <location>
        <position position="106"/>
    </location>
    <ligand>
        <name>Mn(2+)</name>
        <dbReference type="ChEBI" id="CHEBI:29035"/>
        <label>2</label>
    </ligand>
</feature>
<feature type="binding site" evidence="2">
    <location>
        <position position="114"/>
    </location>
    <ligand>
        <name>substrate</name>
    </ligand>
</feature>
<feature type="binding site" evidence="2">
    <location>
        <position position="2"/>
    </location>
    <ligand>
        <name>Mn(2+)</name>
        <dbReference type="ChEBI" id="CHEBI:29035"/>
        <label>1</label>
    </ligand>
</feature>
<dbReference type="FunCoup" id="A0A423Q248">
    <property type="interactions" value="148"/>
</dbReference>
<dbReference type="GO" id="GO:0019897">
    <property type="term" value="C:extrinsic component of plasma membrane"/>
    <property type="evidence" value="ECO:0007669"/>
    <property type="project" value="UniProtKB-UniRule"/>
</dbReference>
<feature type="binding site" evidence="2">
    <location>
        <position position="71"/>
    </location>
    <ligand>
        <name>Mn(2+)</name>
        <dbReference type="ChEBI" id="CHEBI:29035"/>
        <label>2</label>
    </ligand>
</feature>
<dbReference type="InterPro" id="IPR029052">
    <property type="entry name" value="Metallo-depent_PP-like"/>
</dbReference>
<dbReference type="NCBIfam" id="NF003743">
    <property type="entry name" value="PRK05340.1"/>
    <property type="match status" value="1"/>
</dbReference>
<dbReference type="PANTHER" id="PTHR34990">
    <property type="entry name" value="UDP-2,3-DIACYLGLUCOSAMINE HYDROLASE-RELATED"/>
    <property type="match status" value="1"/>
</dbReference>
<feature type="binding site" evidence="2">
    <location>
        <position position="189"/>
    </location>
    <ligand>
        <name>Mn(2+)</name>
        <dbReference type="ChEBI" id="CHEBI:29035"/>
        <label>1</label>
    </ligand>
</feature>
<dbReference type="GO" id="GO:0008758">
    <property type="term" value="F:UDP-2,3-diacylglucosamine hydrolase activity"/>
    <property type="evidence" value="ECO:0007669"/>
    <property type="project" value="UniProtKB-UniRule"/>
</dbReference>
<feature type="binding site" evidence="2">
    <location>
        <begin position="71"/>
        <end position="72"/>
    </location>
    <ligand>
        <name>substrate</name>
    </ligand>
</feature>
<keyword evidence="2" id="KW-0443">Lipid metabolism</keyword>
<organism evidence="4 5">
    <name type="scientific">Salinisphaera japonica YTM-1</name>
    <dbReference type="NCBI Taxonomy" id="1209778"/>
    <lineage>
        <taxon>Bacteria</taxon>
        <taxon>Pseudomonadati</taxon>
        <taxon>Pseudomonadota</taxon>
        <taxon>Gammaproteobacteria</taxon>
        <taxon>Salinisphaerales</taxon>
        <taxon>Salinisphaeraceae</taxon>
        <taxon>Salinisphaera</taxon>
    </lineage>
</organism>
<dbReference type="AlphaFoldDB" id="A0A423Q248"/>
<keyword evidence="2" id="KW-0441">Lipid A biosynthesis</keyword>
<feature type="binding site" evidence="2">
    <location>
        <position position="152"/>
    </location>
    <ligand>
        <name>substrate</name>
    </ligand>
</feature>
<dbReference type="GO" id="GO:0030145">
    <property type="term" value="F:manganese ion binding"/>
    <property type="evidence" value="ECO:0007669"/>
    <property type="project" value="UniProtKB-UniRule"/>
</dbReference>
<evidence type="ECO:0000256" key="2">
    <source>
        <dbReference type="HAMAP-Rule" id="MF_00575"/>
    </source>
</evidence>
<gene>
    <name evidence="2" type="primary">lpxH</name>
    <name evidence="4" type="ORF">SAJA_00335</name>
</gene>
<feature type="binding site" evidence="2">
    <location>
        <position position="187"/>
    </location>
    <ligand>
        <name>Mn(2+)</name>
        <dbReference type="ChEBI" id="CHEBI:29035"/>
        <label>2</label>
    </ligand>
</feature>
<evidence type="ECO:0000313" key="5">
    <source>
        <dbReference type="Proteomes" id="UP000285310"/>
    </source>
</evidence>
<dbReference type="EMBL" id="AYKG01000001">
    <property type="protein sequence ID" value="ROO32730.1"/>
    <property type="molecule type" value="Genomic_DNA"/>
</dbReference>
<dbReference type="InterPro" id="IPR010138">
    <property type="entry name" value="UDP-diacylglucosamine_Hdrlase"/>
</dbReference>
<keyword evidence="2" id="KW-0464">Manganese</keyword>
<dbReference type="CDD" id="cd07398">
    <property type="entry name" value="MPP_YbbF-LpxH"/>
    <property type="match status" value="1"/>
</dbReference>
<dbReference type="SUPFAM" id="SSF56300">
    <property type="entry name" value="Metallo-dependent phosphatases"/>
    <property type="match status" value="1"/>
</dbReference>
<dbReference type="Proteomes" id="UP000285310">
    <property type="component" value="Unassembled WGS sequence"/>
</dbReference>
<keyword evidence="2" id="KW-0997">Cell inner membrane</keyword>
<keyword evidence="2" id="KW-0472">Membrane</keyword>
<dbReference type="UniPathway" id="UPA00359">
    <property type="reaction ID" value="UER00480"/>
</dbReference>
<comment type="caution">
    <text evidence="4">The sequence shown here is derived from an EMBL/GenBank/DDBJ whole genome shotgun (WGS) entry which is preliminary data.</text>
</comment>
<comment type="pathway">
    <text evidence="2">Glycolipid biosynthesis; lipid IV(A) biosynthesis; lipid IV(A) from (3R)-3-hydroxytetradecanoyl-[acyl-carrier-protein] and UDP-N-acetyl-alpha-D-glucosamine: step 4/6.</text>
</comment>
<feature type="binding site" evidence="2">
    <location>
        <position position="156"/>
    </location>
    <ligand>
        <name>substrate</name>
    </ligand>
</feature>
<feature type="region of interest" description="Disordered" evidence="3">
    <location>
        <begin position="228"/>
        <end position="252"/>
    </location>
</feature>
<dbReference type="HAMAP" id="MF_00575">
    <property type="entry name" value="LpxH"/>
    <property type="match status" value="1"/>
</dbReference>